<organism evidence="1 2">
    <name type="scientific">Blastococcus mobilis</name>
    <dbReference type="NCBI Taxonomy" id="1938746"/>
    <lineage>
        <taxon>Bacteria</taxon>
        <taxon>Bacillati</taxon>
        <taxon>Actinomycetota</taxon>
        <taxon>Actinomycetes</taxon>
        <taxon>Geodermatophilales</taxon>
        <taxon>Geodermatophilaceae</taxon>
        <taxon>Blastococcus</taxon>
    </lineage>
</organism>
<reference evidence="1 2" key="1">
    <citation type="submission" date="2017-06" db="EMBL/GenBank/DDBJ databases">
        <authorList>
            <person name="Kim H.J."/>
            <person name="Triplett B.A."/>
        </authorList>
    </citation>
    <scope>NUCLEOTIDE SEQUENCE [LARGE SCALE GENOMIC DNA]</scope>
    <source>
        <strain evidence="1 2">DSM 44272</strain>
    </source>
</reference>
<accession>A0A238YYL1</accession>
<protein>
    <submittedName>
        <fullName evidence="1">Uncharacterized protein</fullName>
    </submittedName>
</protein>
<dbReference type="Pfam" id="PF19730">
    <property type="entry name" value="DUF6221"/>
    <property type="match status" value="1"/>
</dbReference>
<dbReference type="AlphaFoldDB" id="A0A238YYL1"/>
<evidence type="ECO:0000313" key="2">
    <source>
        <dbReference type="Proteomes" id="UP000198403"/>
    </source>
</evidence>
<dbReference type="OrthoDB" id="4290974at2"/>
<sequence>MDEIGLDAATMTLDEFLLARIAEDKRVAMDAAGDGGQERWSAGVVGEGPVGPRSVAHVVRHDPARVLADCSAKWRIVLACRDARPEMTFLGSRPPGMADFPTAAHGQHQLAAVILALLALPYADHPHYRPEWRP</sequence>
<name>A0A238YYL1_9ACTN</name>
<dbReference type="Proteomes" id="UP000198403">
    <property type="component" value="Unassembled WGS sequence"/>
</dbReference>
<gene>
    <name evidence="1" type="ORF">SAMN06272737_12363</name>
</gene>
<evidence type="ECO:0000313" key="1">
    <source>
        <dbReference type="EMBL" id="SNR76157.1"/>
    </source>
</evidence>
<dbReference type="EMBL" id="FZNO01000023">
    <property type="protein sequence ID" value="SNR76157.1"/>
    <property type="molecule type" value="Genomic_DNA"/>
</dbReference>
<dbReference type="RefSeq" id="WP_089338058.1">
    <property type="nucleotide sequence ID" value="NZ_FZNO01000023.1"/>
</dbReference>
<proteinExistence type="predicted"/>
<dbReference type="InterPro" id="IPR046193">
    <property type="entry name" value="DUF6221"/>
</dbReference>
<keyword evidence="2" id="KW-1185">Reference proteome</keyword>